<sequence length="610" mass="66648">MSGGKATSLEIIEEEVPLIIAAEKGVWNGVRHSEFLGKTRAERERKYESDSEGSPLTFRLLALVSVFALCTLGIAATGPKFRSHINLSVAPLESSNTAKSLSAATSRRRAGDASSATQASQLETVHIVPEGGGFSLECLDGSYVSEVVFASYGLPTKLSNGSVAAGSCHAPSSMGVVAKACVGQSHCCLPVIGHNFGRDPCFGKDKRLAVVVRGCVPLRGPSRFRRYCSLLGGKQLCDEDIDYLAALELPEASAPLLPVVAVMVDTSWRPELQRFVVDNVHNNTGGWHIQIFTGPTNRPKLADLFSDYAARNAITLTQLSSDYMEDWERLSSLMLIDVFWKAVVGEKVLIFQPDSIMCAAAGTRIDAFLKYDFVGAPMAGAWWPTTDDASQWTVGNGGFSLRDRAKSIRMCNEPECVTPAAGKLEDQQLGASWKFIEERCGAAGITVSKPTRHEAVKFGVEYDIYMDILPGEDPALPQGCRAGWYTGPLLAPNGRAKWNPKPTPADVPCEKPFFVPLGCHKCWFWNHRTWDRMSKSCPEAAEMRARRAMYRVGAEFNGFPARPKPRAIRGAALPDKRFPPADIVQGTCRGNCQMKEPPHFEKTVLGKYHK</sequence>
<gene>
    <name evidence="2" type="ORF">PCAR00345_LOCUS5772</name>
</gene>
<dbReference type="Pfam" id="PF02140">
    <property type="entry name" value="SUEL_Lectin"/>
    <property type="match status" value="1"/>
</dbReference>
<dbReference type="AlphaFoldDB" id="A0A7S4EUJ6"/>
<dbReference type="Pfam" id="PF18922">
    <property type="entry name" value="DUF5672"/>
    <property type="match status" value="1"/>
</dbReference>
<evidence type="ECO:0000313" key="2">
    <source>
        <dbReference type="EMBL" id="CAE0753185.1"/>
    </source>
</evidence>
<dbReference type="CDD" id="cd22842">
    <property type="entry name" value="Gal_Rha_Lectin_BGal"/>
    <property type="match status" value="1"/>
</dbReference>
<accession>A0A7S4EUJ6</accession>
<dbReference type="InterPro" id="IPR000922">
    <property type="entry name" value="Lectin_gal-bd_dom"/>
</dbReference>
<organism evidence="2">
    <name type="scientific">Chrysotila carterae</name>
    <name type="common">Marine alga</name>
    <name type="synonym">Syracosphaera carterae</name>
    <dbReference type="NCBI Taxonomy" id="13221"/>
    <lineage>
        <taxon>Eukaryota</taxon>
        <taxon>Haptista</taxon>
        <taxon>Haptophyta</taxon>
        <taxon>Prymnesiophyceae</taxon>
        <taxon>Isochrysidales</taxon>
        <taxon>Isochrysidaceae</taxon>
        <taxon>Chrysotila</taxon>
    </lineage>
</organism>
<evidence type="ECO:0000259" key="1">
    <source>
        <dbReference type="PROSITE" id="PS50228"/>
    </source>
</evidence>
<name>A0A7S4EUJ6_CHRCT</name>
<dbReference type="PROSITE" id="PS50228">
    <property type="entry name" value="SUEL_LECTIN"/>
    <property type="match status" value="1"/>
</dbReference>
<dbReference type="Gene3D" id="2.60.120.740">
    <property type="match status" value="1"/>
</dbReference>
<protein>
    <recommendedName>
        <fullName evidence="1">SUEL-type lectin domain-containing protein</fullName>
    </recommendedName>
</protein>
<dbReference type="InterPro" id="IPR043729">
    <property type="entry name" value="DUF5672"/>
</dbReference>
<feature type="domain" description="SUEL-type lectin" evidence="1">
    <location>
        <begin position="128"/>
        <end position="210"/>
    </location>
</feature>
<dbReference type="EMBL" id="HBIZ01009801">
    <property type="protein sequence ID" value="CAE0753185.1"/>
    <property type="molecule type" value="Transcribed_RNA"/>
</dbReference>
<reference evidence="2" key="1">
    <citation type="submission" date="2021-01" db="EMBL/GenBank/DDBJ databases">
        <authorList>
            <person name="Corre E."/>
            <person name="Pelletier E."/>
            <person name="Niang G."/>
            <person name="Scheremetjew M."/>
            <person name="Finn R."/>
            <person name="Kale V."/>
            <person name="Holt S."/>
            <person name="Cochrane G."/>
            <person name="Meng A."/>
            <person name="Brown T."/>
            <person name="Cohen L."/>
        </authorList>
    </citation>
    <scope>NUCLEOTIDE SEQUENCE</scope>
    <source>
        <strain evidence="2">CCMP645</strain>
    </source>
</reference>
<proteinExistence type="predicted"/>
<dbReference type="GO" id="GO:0030246">
    <property type="term" value="F:carbohydrate binding"/>
    <property type="evidence" value="ECO:0007669"/>
    <property type="project" value="InterPro"/>
</dbReference>
<dbReference type="InterPro" id="IPR043159">
    <property type="entry name" value="Lectin_gal-bd_sf"/>
</dbReference>